<comment type="similarity">
    <text evidence="1">Belongs to the bacterial solute-binding protein ModA family.</text>
</comment>
<feature type="binding site" evidence="6">
    <location>
        <position position="55"/>
    </location>
    <ligand>
        <name>molybdate</name>
        <dbReference type="ChEBI" id="CHEBI:36264"/>
    </ligand>
</feature>
<organism evidence="8 9">
    <name type="scientific">Sandaracinobacteroides saxicola</name>
    <dbReference type="NCBI Taxonomy" id="2759707"/>
    <lineage>
        <taxon>Bacteria</taxon>
        <taxon>Pseudomonadati</taxon>
        <taxon>Pseudomonadota</taxon>
        <taxon>Alphaproteobacteria</taxon>
        <taxon>Sphingomonadales</taxon>
        <taxon>Sphingosinicellaceae</taxon>
        <taxon>Sandaracinobacteroides</taxon>
    </lineage>
</organism>
<dbReference type="EMBL" id="CP059851">
    <property type="protein sequence ID" value="QMW21971.1"/>
    <property type="molecule type" value="Genomic_DNA"/>
</dbReference>
<dbReference type="GO" id="GO:1901359">
    <property type="term" value="F:tungstate binding"/>
    <property type="evidence" value="ECO:0007669"/>
    <property type="project" value="UniProtKB-ARBA"/>
</dbReference>
<dbReference type="GO" id="GO:0030973">
    <property type="term" value="F:molybdate ion binding"/>
    <property type="evidence" value="ECO:0007669"/>
    <property type="project" value="TreeGrafter"/>
</dbReference>
<evidence type="ECO:0000313" key="9">
    <source>
        <dbReference type="Proteomes" id="UP000515292"/>
    </source>
</evidence>
<comment type="subunit">
    <text evidence="5">The complex is composed of two ATP-binding proteins (ModC), two transmembrane proteins (ModB) and a solute-binding protein (ModA).</text>
</comment>
<dbReference type="PIRSF" id="PIRSF004846">
    <property type="entry name" value="ModA"/>
    <property type="match status" value="1"/>
</dbReference>
<dbReference type="GO" id="GO:0015689">
    <property type="term" value="P:molybdate ion transport"/>
    <property type="evidence" value="ECO:0007669"/>
    <property type="project" value="InterPro"/>
</dbReference>
<dbReference type="GO" id="GO:0046872">
    <property type="term" value="F:metal ion binding"/>
    <property type="evidence" value="ECO:0007669"/>
    <property type="project" value="UniProtKB-KW"/>
</dbReference>
<dbReference type="SUPFAM" id="SSF53850">
    <property type="entry name" value="Periplasmic binding protein-like II"/>
    <property type="match status" value="1"/>
</dbReference>
<dbReference type="Proteomes" id="UP000515292">
    <property type="component" value="Chromosome"/>
</dbReference>
<name>A0A7G5IF29_9SPHN</name>
<evidence type="ECO:0000256" key="7">
    <source>
        <dbReference type="SAM" id="SignalP"/>
    </source>
</evidence>
<evidence type="ECO:0000256" key="3">
    <source>
        <dbReference type="ARBA" id="ARBA00022723"/>
    </source>
</evidence>
<evidence type="ECO:0000313" key="8">
    <source>
        <dbReference type="EMBL" id="QMW21971.1"/>
    </source>
</evidence>
<accession>A0A7G5IF29</accession>
<dbReference type="PANTHER" id="PTHR30632">
    <property type="entry name" value="MOLYBDATE-BINDING PERIPLASMIC PROTEIN"/>
    <property type="match status" value="1"/>
</dbReference>
<dbReference type="FunFam" id="3.40.190.10:FF:000035">
    <property type="entry name" value="Molybdate ABC transporter substrate-binding protein"/>
    <property type="match status" value="1"/>
</dbReference>
<dbReference type="KEGG" id="sand:H3309_11350"/>
<feature type="chain" id="PRO_5028861525" evidence="7">
    <location>
        <begin position="19"/>
        <end position="249"/>
    </location>
</feature>
<evidence type="ECO:0000256" key="5">
    <source>
        <dbReference type="ARBA" id="ARBA00062515"/>
    </source>
</evidence>
<dbReference type="GO" id="GO:0030288">
    <property type="term" value="C:outer membrane-bounded periplasmic space"/>
    <property type="evidence" value="ECO:0007669"/>
    <property type="project" value="TreeGrafter"/>
</dbReference>
<keyword evidence="3 6" id="KW-0479">Metal-binding</keyword>
<dbReference type="AlphaFoldDB" id="A0A7G5IF29"/>
<gene>
    <name evidence="8" type="primary">modA</name>
    <name evidence="8" type="ORF">H3309_11350</name>
</gene>
<keyword evidence="2 6" id="KW-0500">Molybdenum</keyword>
<dbReference type="Pfam" id="PF13531">
    <property type="entry name" value="SBP_bac_11"/>
    <property type="match status" value="1"/>
</dbReference>
<keyword evidence="4 7" id="KW-0732">Signal</keyword>
<evidence type="ECO:0000256" key="4">
    <source>
        <dbReference type="ARBA" id="ARBA00022729"/>
    </source>
</evidence>
<dbReference type="NCBIfam" id="TIGR01256">
    <property type="entry name" value="modA"/>
    <property type="match status" value="1"/>
</dbReference>
<evidence type="ECO:0000256" key="2">
    <source>
        <dbReference type="ARBA" id="ARBA00022505"/>
    </source>
</evidence>
<feature type="binding site" evidence="6">
    <location>
        <position position="185"/>
    </location>
    <ligand>
        <name>molybdate</name>
        <dbReference type="ChEBI" id="CHEBI:36264"/>
    </ligand>
</feature>
<dbReference type="Gene3D" id="3.40.190.10">
    <property type="entry name" value="Periplasmic binding protein-like II"/>
    <property type="match status" value="2"/>
</dbReference>
<sequence>MMRLLLLLLGLLSAPLMAAPLNIYAASSLTEVVNDLADAWAKAGHERPVPVLGASSALARQVQAGAPANLFLSADEQWMDVLDRAGLLVAGTRADLLTNRLVLVVPAADRRKVVIGNNFAFAALVGRARWVTGDPASVPVGRYARAALSNLGVWAAAEPTLARAENVRSALAFVERGDAVAGIVYATDAKASAKVRVAGVFPAVSHPPIVYPVAVVKGGDSAEARAFLAFLRGPAARRLFVARGFGMAR</sequence>
<dbReference type="InterPro" id="IPR005950">
    <property type="entry name" value="ModA"/>
</dbReference>
<dbReference type="PANTHER" id="PTHR30632:SF17">
    <property type="entry name" value="MOLYBDATE-BINDING PROTEIN MODA"/>
    <property type="match status" value="1"/>
</dbReference>
<feature type="binding site" evidence="6">
    <location>
        <position position="28"/>
    </location>
    <ligand>
        <name>molybdate</name>
        <dbReference type="ChEBI" id="CHEBI:36264"/>
    </ligand>
</feature>
<keyword evidence="9" id="KW-1185">Reference proteome</keyword>
<feature type="binding site" evidence="6">
    <location>
        <position position="167"/>
    </location>
    <ligand>
        <name>molybdate</name>
        <dbReference type="ChEBI" id="CHEBI:36264"/>
    </ligand>
</feature>
<protein>
    <submittedName>
        <fullName evidence="8">Molybdate ABC transporter substrate-binding protein</fullName>
    </submittedName>
</protein>
<dbReference type="InterPro" id="IPR050682">
    <property type="entry name" value="ModA/WtpA"/>
</dbReference>
<evidence type="ECO:0000256" key="1">
    <source>
        <dbReference type="ARBA" id="ARBA00009175"/>
    </source>
</evidence>
<dbReference type="RefSeq" id="WP_182294817.1">
    <property type="nucleotide sequence ID" value="NZ_CP059851.1"/>
</dbReference>
<evidence type="ECO:0000256" key="6">
    <source>
        <dbReference type="PIRSR" id="PIRSR004846-1"/>
    </source>
</evidence>
<proteinExistence type="inferred from homology"/>
<reference evidence="8 9" key="1">
    <citation type="submission" date="2020-07" db="EMBL/GenBank/DDBJ databases">
        <title>Complete genome sequence for Sandaracinobacter sp. M6.</title>
        <authorList>
            <person name="Tang Y."/>
            <person name="Liu Q."/>
            <person name="Guo Z."/>
            <person name="Lei P."/>
            <person name="Huang B."/>
        </authorList>
    </citation>
    <scope>NUCLEOTIDE SEQUENCE [LARGE SCALE GENOMIC DNA]</scope>
    <source>
        <strain evidence="8 9">M6</strain>
    </source>
</reference>
<feature type="signal peptide" evidence="7">
    <location>
        <begin position="1"/>
        <end position="18"/>
    </location>
</feature>